<feature type="region of interest" description="Disordered" evidence="1">
    <location>
        <begin position="178"/>
        <end position="200"/>
    </location>
</feature>
<evidence type="ECO:0000313" key="3">
    <source>
        <dbReference type="Proteomes" id="UP000027178"/>
    </source>
</evidence>
<organism evidence="2 3">
    <name type="scientific">Kitasatospora cheerisanensis KCTC 2395</name>
    <dbReference type="NCBI Taxonomy" id="1348663"/>
    <lineage>
        <taxon>Bacteria</taxon>
        <taxon>Bacillati</taxon>
        <taxon>Actinomycetota</taxon>
        <taxon>Actinomycetes</taxon>
        <taxon>Kitasatosporales</taxon>
        <taxon>Streptomycetaceae</taxon>
        <taxon>Kitasatospora</taxon>
    </lineage>
</organism>
<gene>
    <name evidence="2" type="ORF">KCH_29660</name>
</gene>
<dbReference type="EMBL" id="JNBY01000085">
    <property type="protein sequence ID" value="KDN85385.1"/>
    <property type="molecule type" value="Genomic_DNA"/>
</dbReference>
<name>A0A066Z5D5_9ACTN</name>
<evidence type="ECO:0000313" key="2">
    <source>
        <dbReference type="EMBL" id="KDN85385.1"/>
    </source>
</evidence>
<reference evidence="2 3" key="1">
    <citation type="submission" date="2014-05" db="EMBL/GenBank/DDBJ databases">
        <title>Draft Genome Sequence of Kitasatospora cheerisanensis KCTC 2395.</title>
        <authorList>
            <person name="Nam D.H."/>
        </authorList>
    </citation>
    <scope>NUCLEOTIDE SEQUENCE [LARGE SCALE GENOMIC DNA]</scope>
    <source>
        <strain evidence="2 3">KCTC 2395</strain>
    </source>
</reference>
<protein>
    <submittedName>
        <fullName evidence="2">Uncharacterized protein</fullName>
    </submittedName>
</protein>
<dbReference type="HOGENOM" id="CLU_1141382_0_0_11"/>
<feature type="compositionally biased region" description="Basic and acidic residues" evidence="1">
    <location>
        <begin position="27"/>
        <end position="36"/>
    </location>
</feature>
<comment type="caution">
    <text evidence="2">The sequence shown here is derived from an EMBL/GenBank/DDBJ whole genome shotgun (WGS) entry which is preliminary data.</text>
</comment>
<dbReference type="PATRIC" id="fig|1348663.4.peg.2852"/>
<keyword evidence="3" id="KW-1185">Reference proteome</keyword>
<sequence>MSRDESSAQRAARLRLGRLPGYVRQPDPARRGGEDGRAYKKGWEVRFTARSEEEITEIRELVTAAGFAPARPFFKGHQLIQPVYGIAAVQAYLAAREAVEETGRIRRTTAGIPEQLRREPDSVAAAARAAEAAAAEAATEAAAAAASAATVPAATVPAARDGARGADLGTDLGTDLAAGRSAGRSAGRNAGRSAGGGATAGPVVGAAVDVPVEVAVDAQAGVRVGGARGVLRAVRKAGGPEVH</sequence>
<proteinExistence type="predicted"/>
<dbReference type="eggNOG" id="ENOG5033G70">
    <property type="taxonomic scope" value="Bacteria"/>
</dbReference>
<accession>A0A066Z5D5</accession>
<evidence type="ECO:0000256" key="1">
    <source>
        <dbReference type="SAM" id="MobiDB-lite"/>
    </source>
</evidence>
<dbReference type="AlphaFoldDB" id="A0A066Z5D5"/>
<dbReference type="Proteomes" id="UP000027178">
    <property type="component" value="Unassembled WGS sequence"/>
</dbReference>
<feature type="region of interest" description="Disordered" evidence="1">
    <location>
        <begin position="15"/>
        <end position="36"/>
    </location>
</feature>
<feature type="compositionally biased region" description="Low complexity" evidence="1">
    <location>
        <begin position="178"/>
        <end position="192"/>
    </location>
</feature>